<dbReference type="PANTHER" id="PTHR47837:SF2">
    <property type="entry name" value="GTP PYROPHOSPHOKINASE YWAC"/>
    <property type="match status" value="1"/>
</dbReference>
<dbReference type="GO" id="GO:0015969">
    <property type="term" value="P:guanosine tetraphosphate metabolic process"/>
    <property type="evidence" value="ECO:0007669"/>
    <property type="project" value="InterPro"/>
</dbReference>
<comment type="caution">
    <text evidence="3">The sequence shown here is derived from an EMBL/GenBank/DDBJ whole genome shotgun (WGS) entry which is preliminary data.</text>
</comment>
<dbReference type="SMART" id="SM00954">
    <property type="entry name" value="RelA_SpoT"/>
    <property type="match status" value="1"/>
</dbReference>
<organism evidence="3 4">
    <name type="scientific">Leucobacter massiliensis</name>
    <dbReference type="NCBI Taxonomy" id="1686285"/>
    <lineage>
        <taxon>Bacteria</taxon>
        <taxon>Bacillati</taxon>
        <taxon>Actinomycetota</taxon>
        <taxon>Actinomycetes</taxon>
        <taxon>Micrococcales</taxon>
        <taxon>Microbacteriaceae</taxon>
        <taxon>Leucobacter</taxon>
    </lineage>
</organism>
<accession>A0A2S9QPS3</accession>
<name>A0A2S9QPS3_9MICO</name>
<feature type="compositionally biased region" description="Basic and acidic residues" evidence="1">
    <location>
        <begin position="22"/>
        <end position="43"/>
    </location>
</feature>
<dbReference type="GO" id="GO:0016301">
    <property type="term" value="F:kinase activity"/>
    <property type="evidence" value="ECO:0007669"/>
    <property type="project" value="UniProtKB-KW"/>
</dbReference>
<dbReference type="Pfam" id="PF04607">
    <property type="entry name" value="RelA_SpoT"/>
    <property type="match status" value="1"/>
</dbReference>
<keyword evidence="4" id="KW-1185">Reference proteome</keyword>
<evidence type="ECO:0000259" key="2">
    <source>
        <dbReference type="SMART" id="SM00954"/>
    </source>
</evidence>
<dbReference type="EMBL" id="MWZD01000015">
    <property type="protein sequence ID" value="PRI11572.1"/>
    <property type="molecule type" value="Genomic_DNA"/>
</dbReference>
<proteinExistence type="predicted"/>
<feature type="compositionally biased region" description="Gly residues" evidence="1">
    <location>
        <begin position="1"/>
        <end position="21"/>
    </location>
</feature>
<dbReference type="Proteomes" id="UP000238650">
    <property type="component" value="Unassembled WGS sequence"/>
</dbReference>
<dbReference type="CDD" id="cd05399">
    <property type="entry name" value="NT_Rel-Spo_like"/>
    <property type="match status" value="1"/>
</dbReference>
<sequence>MSNGGLGTFDAGASGGSGPGGRSERAERGALRDRNALRERGAQDDGAGEGDDVQDEITISARALRSLGDQMQRFLLEYRFAMEEVETKLSILREEYLHMHEYNPIEHVSSRVKSVDSLVAKLERLGIGSDFEEIRREVHDIAGVRVTCAFIRDVYLLFDLLTQQDDITVLEVEDYIEKPKPNGYKSLHTIISVPVYLSSGRVDVPVEVQFRTIAMDFWASLEHKIYYKYERQVPSTLTRELKFAADIAAELDTRMERLHVQLHGEPPPHTAPLELRAVEQRIHPA</sequence>
<reference evidence="3 4" key="1">
    <citation type="journal article" date="2017" name="New Microbes New Infect">
        <title>Genome sequence of 'Leucobacter massiliensis' sp. nov. isolated from human pharynx after travel to the 2014 Hajj.</title>
        <authorList>
            <person name="Leangapichart T."/>
            <person name="Gautret P."/>
            <person name="Nguyen T.T."/>
            <person name="Armstrong N."/>
            <person name="Rolain J.M."/>
        </authorList>
    </citation>
    <scope>NUCLEOTIDE SEQUENCE [LARGE SCALE GENOMIC DNA]</scope>
    <source>
        <strain evidence="3 4">122RC15</strain>
    </source>
</reference>
<dbReference type="PANTHER" id="PTHR47837">
    <property type="entry name" value="GTP PYROPHOSPHOKINASE YJBM"/>
    <property type="match status" value="1"/>
</dbReference>
<dbReference type="Gene3D" id="3.30.460.10">
    <property type="entry name" value="Beta Polymerase, domain 2"/>
    <property type="match status" value="1"/>
</dbReference>
<dbReference type="AlphaFoldDB" id="A0A2S9QPS3"/>
<gene>
    <name evidence="3" type="ORF">B4915_05485</name>
</gene>
<feature type="domain" description="RelA/SpoT" evidence="2">
    <location>
        <begin position="110"/>
        <end position="233"/>
    </location>
</feature>
<evidence type="ECO:0000313" key="3">
    <source>
        <dbReference type="EMBL" id="PRI11572.1"/>
    </source>
</evidence>
<dbReference type="SUPFAM" id="SSF81301">
    <property type="entry name" value="Nucleotidyltransferase"/>
    <property type="match status" value="1"/>
</dbReference>
<evidence type="ECO:0000313" key="4">
    <source>
        <dbReference type="Proteomes" id="UP000238650"/>
    </source>
</evidence>
<protein>
    <submittedName>
        <fullName evidence="3">GTP pyrophosphokinase</fullName>
    </submittedName>
</protein>
<keyword evidence="3" id="KW-0418">Kinase</keyword>
<dbReference type="InterPro" id="IPR043519">
    <property type="entry name" value="NT_sf"/>
</dbReference>
<keyword evidence="3" id="KW-0808">Transferase</keyword>
<dbReference type="Gene3D" id="1.10.287.860">
    <property type="entry name" value="Nucleotidyltransferase"/>
    <property type="match status" value="1"/>
</dbReference>
<dbReference type="InterPro" id="IPR007685">
    <property type="entry name" value="RelA_SpoT"/>
</dbReference>
<feature type="region of interest" description="Disordered" evidence="1">
    <location>
        <begin position="1"/>
        <end position="54"/>
    </location>
</feature>
<dbReference type="InterPro" id="IPR052366">
    <property type="entry name" value="GTP_Pyrophosphokinase"/>
</dbReference>
<evidence type="ECO:0000256" key="1">
    <source>
        <dbReference type="SAM" id="MobiDB-lite"/>
    </source>
</evidence>